<dbReference type="Proteomes" id="UP000253208">
    <property type="component" value="Unassembled WGS sequence"/>
</dbReference>
<proteinExistence type="predicted"/>
<gene>
    <name evidence="1" type="ORF">C4886_16190</name>
</gene>
<evidence type="ECO:0000313" key="1">
    <source>
        <dbReference type="EMBL" id="RCH41889.1"/>
    </source>
</evidence>
<sequence length="310" mass="35713">MEKSYETFVTDLRKLLLAAMDLKEEEIYFSNDGEKYGCLGDRLFVESGHMEKAKTVCGLHTEELYKRYCQEHSFENIVHDCIREIKKVSENCVLCDLDDLKDYEKVKSRLFIRLLNADKNRTILKELVHHKIGDIALVVYYLAGEKEGYVLSAKIKKSFVEKWGKDADTVFEAALINTYFISPPRIYHWEKMLFDKTYEGDNFMDILGTYHPNKGIAGNCLSTEKRTNGAAAIFLPGVARRLSELLGSDLYLVFTSVHEVMVHNADVVYPEDLKEVLSDTLEKATPEEDYLTSSIYRYSRRSGEFSVELK</sequence>
<dbReference type="RefSeq" id="WP_015524624.1">
    <property type="nucleotide sequence ID" value="NZ_PSQG01000031.1"/>
</dbReference>
<dbReference type="Pfam" id="PF18941">
    <property type="entry name" value="DUF5688"/>
    <property type="match status" value="1"/>
</dbReference>
<accession>A0A367FW87</accession>
<dbReference type="AlphaFoldDB" id="A0A367FW87"/>
<comment type="caution">
    <text evidence="1">The sequence shown here is derived from an EMBL/GenBank/DDBJ whole genome shotgun (WGS) entry which is preliminary data.</text>
</comment>
<reference evidence="1 2" key="1">
    <citation type="submission" date="2018-02" db="EMBL/GenBank/DDBJ databases">
        <title>Complete genome sequencing of Faecalibacterium prausnitzii strains isolated from the human gut.</title>
        <authorList>
            <person name="Fitzgerald B.C."/>
            <person name="Shkoporov A.N."/>
            <person name="Ross P.R."/>
            <person name="Hill C."/>
        </authorList>
    </citation>
    <scope>NUCLEOTIDE SEQUENCE [LARGE SCALE GENOMIC DNA]</scope>
    <source>
        <strain evidence="1 2">APC942/31-1</strain>
    </source>
</reference>
<dbReference type="EMBL" id="PSQG01000031">
    <property type="protein sequence ID" value="RCH41889.1"/>
    <property type="molecule type" value="Genomic_DNA"/>
</dbReference>
<name>A0A367FW87_9FIRM</name>
<organism evidence="1 2">
    <name type="scientific">Blautia obeum</name>
    <dbReference type="NCBI Taxonomy" id="40520"/>
    <lineage>
        <taxon>Bacteria</taxon>
        <taxon>Bacillati</taxon>
        <taxon>Bacillota</taxon>
        <taxon>Clostridia</taxon>
        <taxon>Lachnospirales</taxon>
        <taxon>Lachnospiraceae</taxon>
        <taxon>Blautia</taxon>
    </lineage>
</organism>
<protein>
    <submittedName>
        <fullName evidence="1">Uncharacterized protein</fullName>
    </submittedName>
</protein>
<dbReference type="InterPro" id="IPR043743">
    <property type="entry name" value="DUF5688"/>
</dbReference>
<evidence type="ECO:0000313" key="2">
    <source>
        <dbReference type="Proteomes" id="UP000253208"/>
    </source>
</evidence>